<dbReference type="EMBL" id="LJIJ01005673">
    <property type="protein sequence ID" value="ODM87283.1"/>
    <property type="molecule type" value="Genomic_DNA"/>
</dbReference>
<gene>
    <name evidence="1" type="ORF">Ocin01_19398</name>
</gene>
<evidence type="ECO:0000313" key="2">
    <source>
        <dbReference type="Proteomes" id="UP000094527"/>
    </source>
</evidence>
<accession>A0A1D2M2T5</accession>
<dbReference type="AlphaFoldDB" id="A0A1D2M2T5"/>
<evidence type="ECO:0000313" key="1">
    <source>
        <dbReference type="EMBL" id="ODM87283.1"/>
    </source>
</evidence>
<proteinExistence type="predicted"/>
<sequence>MASHEVIQLNREALAAAGESVQIDQEKSKRTTLDSSHSRTCSMFSVVSPPTRCGRKVGPAVDVDPTRNVLAIVPKY</sequence>
<keyword evidence="2" id="KW-1185">Reference proteome</keyword>
<dbReference type="Proteomes" id="UP000094527">
    <property type="component" value="Unassembled WGS sequence"/>
</dbReference>
<name>A0A1D2M2T5_ORCCI</name>
<reference evidence="1 2" key="1">
    <citation type="journal article" date="2016" name="Genome Biol. Evol.">
        <title>Gene Family Evolution Reflects Adaptation to Soil Environmental Stressors in the Genome of the Collembolan Orchesella cincta.</title>
        <authorList>
            <person name="Faddeeva-Vakhrusheva A."/>
            <person name="Derks M.F."/>
            <person name="Anvar S.Y."/>
            <person name="Agamennone V."/>
            <person name="Suring W."/>
            <person name="Smit S."/>
            <person name="van Straalen N.M."/>
            <person name="Roelofs D."/>
        </authorList>
    </citation>
    <scope>NUCLEOTIDE SEQUENCE [LARGE SCALE GENOMIC DNA]</scope>
    <source>
        <tissue evidence="1">Mixed pool</tissue>
    </source>
</reference>
<protein>
    <submittedName>
        <fullName evidence="1">Uncharacterized protein</fullName>
    </submittedName>
</protein>
<comment type="caution">
    <text evidence="1">The sequence shown here is derived from an EMBL/GenBank/DDBJ whole genome shotgun (WGS) entry which is preliminary data.</text>
</comment>
<organism evidence="1 2">
    <name type="scientific">Orchesella cincta</name>
    <name type="common">Springtail</name>
    <name type="synonym">Podura cincta</name>
    <dbReference type="NCBI Taxonomy" id="48709"/>
    <lineage>
        <taxon>Eukaryota</taxon>
        <taxon>Metazoa</taxon>
        <taxon>Ecdysozoa</taxon>
        <taxon>Arthropoda</taxon>
        <taxon>Hexapoda</taxon>
        <taxon>Collembola</taxon>
        <taxon>Entomobryomorpha</taxon>
        <taxon>Entomobryoidea</taxon>
        <taxon>Orchesellidae</taxon>
        <taxon>Orchesellinae</taxon>
        <taxon>Orchesella</taxon>
    </lineage>
</organism>